<dbReference type="PaxDb" id="273075-Ta0687"/>
<dbReference type="Gene3D" id="1.50.10.10">
    <property type="match status" value="1"/>
</dbReference>
<evidence type="ECO:0000313" key="2">
    <source>
        <dbReference type="EMBL" id="CAC11825.1"/>
    </source>
</evidence>
<dbReference type="SUPFAM" id="SSF48208">
    <property type="entry name" value="Six-hairpin glycosidases"/>
    <property type="match status" value="1"/>
</dbReference>
<dbReference type="InterPro" id="IPR032790">
    <property type="entry name" value="GDE_C"/>
</dbReference>
<dbReference type="InterPro" id="IPR008928">
    <property type="entry name" value="6-hairpin_glycosidase_sf"/>
</dbReference>
<dbReference type="HOGENOM" id="CLU_424923_0_0_2"/>
<accession>Q9HKB4</accession>
<protein>
    <recommendedName>
        <fullName evidence="1">Glycogen debranching enzyme C-terminal domain-containing protein</fullName>
    </recommendedName>
</protein>
<dbReference type="KEGG" id="tac:Ta0687"/>
<evidence type="ECO:0000259" key="1">
    <source>
        <dbReference type="Pfam" id="PF06202"/>
    </source>
</evidence>
<name>Q9HKB4_THEAC</name>
<keyword evidence="3" id="KW-1185">Reference proteome</keyword>
<dbReference type="InParanoid" id="Q9HKB4"/>
<proteinExistence type="predicted"/>
<reference evidence="2 3" key="1">
    <citation type="journal article" date="2000" name="Nature">
        <title>The genome sequence of the thermoacidophilic scavenger Thermoplasma acidophilum.</title>
        <authorList>
            <person name="Ruepp A."/>
            <person name="Graml W."/>
            <person name="Santos-Martinez M.L."/>
            <person name="Koretke K.K."/>
            <person name="Volker C."/>
            <person name="Mewes H.W."/>
            <person name="Frishman D."/>
            <person name="Stocker S."/>
            <person name="Lupas A.N."/>
            <person name="Baumeister W."/>
        </authorList>
    </citation>
    <scope>NUCLEOTIDE SEQUENCE [LARGE SCALE GENOMIC DNA]</scope>
    <source>
        <strain evidence="3">ATCC 25905 / DSM 1728 / JCM 9062 / NBRC 15155 / AMRC-C165</strain>
    </source>
</reference>
<dbReference type="EMBL" id="AL445065">
    <property type="protein sequence ID" value="CAC11825.1"/>
    <property type="molecule type" value="Genomic_DNA"/>
</dbReference>
<dbReference type="AlphaFoldDB" id="Q9HKB4"/>
<evidence type="ECO:0000313" key="3">
    <source>
        <dbReference type="Proteomes" id="UP000001024"/>
    </source>
</evidence>
<feature type="domain" description="Glycogen debranching enzyme C-terminal" evidence="1">
    <location>
        <begin position="407"/>
        <end position="582"/>
    </location>
</feature>
<dbReference type="EnsemblBacteria" id="CAC11825">
    <property type="protein sequence ID" value="CAC11825"/>
    <property type="gene ID" value="CAC11825"/>
</dbReference>
<dbReference type="Pfam" id="PF06202">
    <property type="entry name" value="GDE_C"/>
    <property type="match status" value="1"/>
</dbReference>
<organism evidence="2 3">
    <name type="scientific">Thermoplasma acidophilum (strain ATCC 25905 / DSM 1728 / JCM 9062 / NBRC 15155 / AMRC-C165)</name>
    <dbReference type="NCBI Taxonomy" id="273075"/>
    <lineage>
        <taxon>Archaea</taxon>
        <taxon>Methanobacteriati</taxon>
        <taxon>Thermoplasmatota</taxon>
        <taxon>Thermoplasmata</taxon>
        <taxon>Thermoplasmatales</taxon>
        <taxon>Thermoplasmataceae</taxon>
        <taxon>Thermoplasma</taxon>
    </lineage>
</organism>
<dbReference type="STRING" id="273075.gene:9571907"/>
<dbReference type="InterPro" id="IPR012341">
    <property type="entry name" value="6hp_glycosidase-like_sf"/>
</dbReference>
<gene>
    <name evidence="2" type="ordered locus">Ta0687</name>
</gene>
<dbReference type="Proteomes" id="UP000001024">
    <property type="component" value="Chromosome"/>
</dbReference>
<dbReference type="GO" id="GO:0005975">
    <property type="term" value="P:carbohydrate metabolic process"/>
    <property type="evidence" value="ECO:0007669"/>
    <property type="project" value="InterPro"/>
</dbReference>
<sequence length="651" mass="74411">MITVLPERSRRLIEEIRGLTEEDNHRDMWHWIRVPSGPLESYSYTMVKGSKAHFIAYMNGTIRRSDMHRSRVGYWKDSVSHISSLDGTVNGRRFSDAFRKYIRGLGYIYRQYEGLDRIDYISERDGSLHIQIAAADKADLELELEVGHTIAWPSHASGETFNPRIEGNTACISSEISRTCISIRSADRAVMEACADKVMIRIHDLHDAEIVISDDISEEADSIESTIRYHESIADVAVLETPDFRFNKAFLWAKHDMLEFYTKTSRGSGWFAGFPVYSWFFGRDGLWMALAANMVGLAGLTYEHTNMLLKYSDDGRIPHEIGLADDGDQGYTIGETKFNTMYMSIDSSPLWLLASASMENWDRSRFEERHLKKVFDFIASCDTDGDGLIENDFRRGLIGWPETWANIRNGKTVDVNALWIEVLRIFGYRFGYDEYQKIRDRYMSTFFAGANSVDFVDMEYHEIRSAMQFVPGIFMRNEAIRSRIKDLSAGMMTPWGIRSMSVYDPMYDGGYHTGTVWPLMTGWFVIAAYKNGLPDLAFNQMRTFVDLAFSADDPGRINETYDAMMPQPTGQFAQGWSSSMLLLSVLQGMLNIDPLSFDPSEFRGGYHLPDGWKTVKLYRLPWRGKLYDLVFSENGPVLRDAEIAASDGARK</sequence>
<dbReference type="eggNOG" id="arCOG03287">
    <property type="taxonomic scope" value="Archaea"/>
</dbReference>